<accession>A0A9D4HAB1</accession>
<sequence>MLGEQSKLLSLGIRADIWNCCPRPSGLGQQYRYTAGHVRRHQYVLLPGIVSSVFDRTLLPGFIQLRYLQTTYGLDTARVSIVYFRA</sequence>
<evidence type="ECO:0000313" key="2">
    <source>
        <dbReference type="Proteomes" id="UP000828390"/>
    </source>
</evidence>
<reference evidence="1" key="2">
    <citation type="submission" date="2020-11" db="EMBL/GenBank/DDBJ databases">
        <authorList>
            <person name="McCartney M.A."/>
            <person name="Auch B."/>
            <person name="Kono T."/>
            <person name="Mallez S."/>
            <person name="Becker A."/>
            <person name="Gohl D.M."/>
            <person name="Silverstein K.A.T."/>
            <person name="Koren S."/>
            <person name="Bechman K.B."/>
            <person name="Herman A."/>
            <person name="Abrahante J.E."/>
            <person name="Garbe J."/>
        </authorList>
    </citation>
    <scope>NUCLEOTIDE SEQUENCE</scope>
    <source>
        <strain evidence="1">Duluth1</strain>
        <tissue evidence="1">Whole animal</tissue>
    </source>
</reference>
<dbReference type="EMBL" id="JAIWYP010000014">
    <property type="protein sequence ID" value="KAH3713234.1"/>
    <property type="molecule type" value="Genomic_DNA"/>
</dbReference>
<organism evidence="1 2">
    <name type="scientific">Dreissena polymorpha</name>
    <name type="common">Zebra mussel</name>
    <name type="synonym">Mytilus polymorpha</name>
    <dbReference type="NCBI Taxonomy" id="45954"/>
    <lineage>
        <taxon>Eukaryota</taxon>
        <taxon>Metazoa</taxon>
        <taxon>Spiralia</taxon>
        <taxon>Lophotrochozoa</taxon>
        <taxon>Mollusca</taxon>
        <taxon>Bivalvia</taxon>
        <taxon>Autobranchia</taxon>
        <taxon>Heteroconchia</taxon>
        <taxon>Euheterodonta</taxon>
        <taxon>Imparidentia</taxon>
        <taxon>Neoheterodontei</taxon>
        <taxon>Myida</taxon>
        <taxon>Dreissenoidea</taxon>
        <taxon>Dreissenidae</taxon>
        <taxon>Dreissena</taxon>
    </lineage>
</organism>
<proteinExistence type="predicted"/>
<comment type="caution">
    <text evidence="1">The sequence shown here is derived from an EMBL/GenBank/DDBJ whole genome shotgun (WGS) entry which is preliminary data.</text>
</comment>
<dbReference type="Proteomes" id="UP000828390">
    <property type="component" value="Unassembled WGS sequence"/>
</dbReference>
<reference evidence="1" key="1">
    <citation type="journal article" date="2019" name="bioRxiv">
        <title>The Genome of the Zebra Mussel, Dreissena polymorpha: A Resource for Invasive Species Research.</title>
        <authorList>
            <person name="McCartney M.A."/>
            <person name="Auch B."/>
            <person name="Kono T."/>
            <person name="Mallez S."/>
            <person name="Zhang Y."/>
            <person name="Obille A."/>
            <person name="Becker A."/>
            <person name="Abrahante J.E."/>
            <person name="Garbe J."/>
            <person name="Badalamenti J.P."/>
            <person name="Herman A."/>
            <person name="Mangelson H."/>
            <person name="Liachko I."/>
            <person name="Sullivan S."/>
            <person name="Sone E.D."/>
            <person name="Koren S."/>
            <person name="Silverstein K.A.T."/>
            <person name="Beckman K.B."/>
            <person name="Gohl D.M."/>
        </authorList>
    </citation>
    <scope>NUCLEOTIDE SEQUENCE</scope>
    <source>
        <strain evidence="1">Duluth1</strain>
        <tissue evidence="1">Whole animal</tissue>
    </source>
</reference>
<keyword evidence="2" id="KW-1185">Reference proteome</keyword>
<name>A0A9D4HAB1_DREPO</name>
<evidence type="ECO:0000313" key="1">
    <source>
        <dbReference type="EMBL" id="KAH3713234.1"/>
    </source>
</evidence>
<dbReference type="AlphaFoldDB" id="A0A9D4HAB1"/>
<gene>
    <name evidence="1" type="ORF">DPMN_073021</name>
</gene>
<protein>
    <submittedName>
        <fullName evidence="1">Uncharacterized protein</fullName>
    </submittedName>
</protein>